<evidence type="ECO:0000256" key="12">
    <source>
        <dbReference type="ARBA" id="ARBA00049097"/>
    </source>
</evidence>
<dbReference type="SUPFAM" id="SSF55961">
    <property type="entry name" value="Bet v1-like"/>
    <property type="match status" value="1"/>
</dbReference>
<proteinExistence type="inferred from homology"/>
<dbReference type="InterPro" id="IPR015879">
    <property type="entry name" value="Ring_hydroxy_dOase_asu_C_dom"/>
</dbReference>
<dbReference type="PANTHER" id="PTHR43756">
    <property type="entry name" value="CHOLINE MONOOXYGENASE, CHLOROPLASTIC"/>
    <property type="match status" value="1"/>
</dbReference>
<dbReference type="PROSITE" id="PS51296">
    <property type="entry name" value="RIESKE"/>
    <property type="match status" value="1"/>
</dbReference>
<dbReference type="GeneID" id="9687269"/>
<dbReference type="AlphaFoldDB" id="C1N1I9"/>
<evidence type="ECO:0000256" key="5">
    <source>
        <dbReference type="ARBA" id="ARBA00012763"/>
    </source>
</evidence>
<dbReference type="GO" id="GO:0019285">
    <property type="term" value="P:glycine betaine biosynthetic process from choline"/>
    <property type="evidence" value="ECO:0007669"/>
    <property type="project" value="UniProtKB-UniPathway"/>
</dbReference>
<evidence type="ECO:0000256" key="9">
    <source>
        <dbReference type="ARBA" id="ARBA00023002"/>
    </source>
</evidence>
<dbReference type="GO" id="GO:0051537">
    <property type="term" value="F:2 iron, 2 sulfur cluster binding"/>
    <property type="evidence" value="ECO:0007669"/>
    <property type="project" value="UniProtKB-KW"/>
</dbReference>
<keyword evidence="14" id="KW-0946">Virion</keyword>
<evidence type="ECO:0000256" key="7">
    <source>
        <dbReference type="ARBA" id="ARBA00022714"/>
    </source>
</evidence>
<name>C1N1I9_MICPC</name>
<dbReference type="OrthoDB" id="426882at2759"/>
<dbReference type="STRING" id="564608.C1N1I9"/>
<dbReference type="eggNOG" id="ENOG502QQJW">
    <property type="taxonomic scope" value="Eukaryota"/>
</dbReference>
<protein>
    <recommendedName>
        <fullName evidence="6">Choline monooxygenase, chloroplastic</fullName>
        <ecNumber evidence="5">1.14.15.7</ecNumber>
    </recommendedName>
</protein>
<evidence type="ECO:0000256" key="10">
    <source>
        <dbReference type="ARBA" id="ARBA00023004"/>
    </source>
</evidence>
<dbReference type="Proteomes" id="UP000001876">
    <property type="component" value="Unassembled WGS sequence"/>
</dbReference>
<dbReference type="UniPathway" id="UPA00529">
    <property type="reaction ID" value="UER00430"/>
</dbReference>
<evidence type="ECO:0000256" key="4">
    <source>
        <dbReference type="ARBA" id="ARBA00010848"/>
    </source>
</evidence>
<keyword evidence="8" id="KW-0479">Metal-binding</keyword>
<feature type="non-terminal residue" evidence="14">
    <location>
        <position position="338"/>
    </location>
</feature>
<keyword evidence="7" id="KW-0001">2Fe-2S</keyword>
<dbReference type="InterPro" id="IPR001663">
    <property type="entry name" value="Rng_hydr_dOase-A"/>
</dbReference>
<dbReference type="Pfam" id="PF00848">
    <property type="entry name" value="Ring_hydroxyl_A"/>
    <property type="match status" value="1"/>
</dbReference>
<evidence type="ECO:0000313" key="15">
    <source>
        <dbReference type="Proteomes" id="UP000001876"/>
    </source>
</evidence>
<comment type="pathway">
    <text evidence="3">Amine and polyamine biosynthesis; betaine biosynthesis via choline pathway; betaine aldehyde from choline (monooxygenase route): step 1/1.</text>
</comment>
<dbReference type="PANTHER" id="PTHR43756:SF5">
    <property type="entry name" value="CHOLINE MONOOXYGENASE, CHLOROPLASTIC"/>
    <property type="match status" value="1"/>
</dbReference>
<dbReference type="InterPro" id="IPR036922">
    <property type="entry name" value="Rieske_2Fe-2S_sf"/>
</dbReference>
<evidence type="ECO:0000256" key="8">
    <source>
        <dbReference type="ARBA" id="ARBA00022723"/>
    </source>
</evidence>
<comment type="cofactor">
    <cofactor evidence="1">
        <name>Fe cation</name>
        <dbReference type="ChEBI" id="CHEBI:24875"/>
    </cofactor>
</comment>
<evidence type="ECO:0000256" key="1">
    <source>
        <dbReference type="ARBA" id="ARBA00001962"/>
    </source>
</evidence>
<evidence type="ECO:0000256" key="2">
    <source>
        <dbReference type="ARBA" id="ARBA00002149"/>
    </source>
</evidence>
<keyword evidence="15" id="KW-1185">Reference proteome</keyword>
<comment type="catalytic activity">
    <reaction evidence="12">
        <text>choline + 2 reduced [2Fe-2S]-[ferredoxin] + O2 + 2 H(+) = betaine aldehyde hydrate + 2 oxidized [2Fe-2S]-[ferredoxin] + H2O</text>
        <dbReference type="Rhea" id="RHEA:17769"/>
        <dbReference type="Rhea" id="RHEA-COMP:10000"/>
        <dbReference type="Rhea" id="RHEA-COMP:10001"/>
        <dbReference type="ChEBI" id="CHEBI:15354"/>
        <dbReference type="ChEBI" id="CHEBI:15377"/>
        <dbReference type="ChEBI" id="CHEBI:15378"/>
        <dbReference type="ChEBI" id="CHEBI:15379"/>
        <dbReference type="ChEBI" id="CHEBI:15870"/>
        <dbReference type="ChEBI" id="CHEBI:33737"/>
        <dbReference type="ChEBI" id="CHEBI:33738"/>
        <dbReference type="EC" id="1.14.15.7"/>
    </reaction>
</comment>
<gene>
    <name evidence="14" type="primary">TIC55-1</name>
    <name evidence="14" type="ORF">MICPUCDRAFT_3322</name>
</gene>
<dbReference type="Gene3D" id="2.102.10.10">
    <property type="entry name" value="Rieske [2Fe-2S] iron-sulphur domain"/>
    <property type="match status" value="1"/>
</dbReference>
<dbReference type="GO" id="GO:0005506">
    <property type="term" value="F:iron ion binding"/>
    <property type="evidence" value="ECO:0007669"/>
    <property type="project" value="InterPro"/>
</dbReference>
<dbReference type="InterPro" id="IPR017941">
    <property type="entry name" value="Rieske_2Fe-2S"/>
</dbReference>
<keyword evidence="10" id="KW-0408">Iron</keyword>
<comment type="function">
    <text evidence="2">Catalyzes the first step of the osmoprotectant glycine betaine synthesis.</text>
</comment>
<accession>C1N1I9</accession>
<dbReference type="SUPFAM" id="SSF50022">
    <property type="entry name" value="ISP domain"/>
    <property type="match status" value="1"/>
</dbReference>
<dbReference type="EMBL" id="GG663744">
    <property type="protein sequence ID" value="EEH54460.1"/>
    <property type="molecule type" value="Genomic_DNA"/>
</dbReference>
<keyword evidence="11" id="KW-0411">Iron-sulfur</keyword>
<organism evidence="15">
    <name type="scientific">Micromonas pusilla (strain CCMP1545)</name>
    <name type="common">Picoplanktonic green alga</name>
    <dbReference type="NCBI Taxonomy" id="564608"/>
    <lineage>
        <taxon>Eukaryota</taxon>
        <taxon>Viridiplantae</taxon>
        <taxon>Chlorophyta</taxon>
        <taxon>Mamiellophyceae</taxon>
        <taxon>Mamiellales</taxon>
        <taxon>Mamiellaceae</taxon>
        <taxon>Micromonas</taxon>
    </lineage>
</organism>
<keyword evidence="14" id="KW-0261">Viral envelope protein</keyword>
<dbReference type="KEGG" id="mpp:MICPUCDRAFT_3322"/>
<comment type="similarity">
    <text evidence="4">Belongs to the choline monooxygenase family.</text>
</comment>
<dbReference type="OMA" id="RYNVANY"/>
<evidence type="ECO:0000256" key="11">
    <source>
        <dbReference type="ARBA" id="ARBA00023014"/>
    </source>
</evidence>
<dbReference type="Pfam" id="PF00355">
    <property type="entry name" value="Rieske"/>
    <property type="match status" value="1"/>
</dbReference>
<keyword evidence="9" id="KW-0560">Oxidoreductase</keyword>
<sequence>ASTPPSSWYTDAAIIPAIEARAVFAEGWQAVGRVDQVSDVGDYFTGAVGNFLVVRGDDGDVRAFHNVCRHHAMEATCFRCPYHGWTYDDKGALTKATRLTGIEGFDVSDNGLKPLRVDTWGPFVFVNLGGDDASAPPPVNEWLGEAGERMRSAGVAEMTHVARREYELNCNWKVFCDNYLDGGYHVPFAHPELASGVSMKSYETTIRGLHSLQTVTAAAAAATDRVRDRDDRLGDAALYAFIHPNFMVNRYGKWLDTNWVIPTGAETCKVVFEYYLEKGVEGATEAFIEKSLAASDRIQREDTTLCEKVQEGVRSPGYGVGRYAPAVEAAMYHFHALL</sequence>
<evidence type="ECO:0000259" key="13">
    <source>
        <dbReference type="PROSITE" id="PS51296"/>
    </source>
</evidence>
<feature type="non-terminal residue" evidence="14">
    <location>
        <position position="1"/>
    </location>
</feature>
<evidence type="ECO:0000256" key="3">
    <source>
        <dbReference type="ARBA" id="ARBA00004866"/>
    </source>
</evidence>
<dbReference type="Gene3D" id="3.90.380.10">
    <property type="entry name" value="Naphthalene 1,2-dioxygenase Alpha Subunit, Chain A, domain 1"/>
    <property type="match status" value="2"/>
</dbReference>
<feature type="domain" description="Rieske" evidence="13">
    <location>
        <begin position="28"/>
        <end position="126"/>
    </location>
</feature>
<evidence type="ECO:0000256" key="6">
    <source>
        <dbReference type="ARBA" id="ARBA00014931"/>
    </source>
</evidence>
<dbReference type="GO" id="GO:0019133">
    <property type="term" value="F:choline monooxygenase activity"/>
    <property type="evidence" value="ECO:0007669"/>
    <property type="project" value="UniProtKB-EC"/>
</dbReference>
<dbReference type="EC" id="1.14.15.7" evidence="5"/>
<reference evidence="14 15" key="1">
    <citation type="journal article" date="2009" name="Science">
        <title>Green evolution and dynamic adaptations revealed by genomes of the marine picoeukaryotes Micromonas.</title>
        <authorList>
            <person name="Worden A.Z."/>
            <person name="Lee J.H."/>
            <person name="Mock T."/>
            <person name="Rouze P."/>
            <person name="Simmons M.P."/>
            <person name="Aerts A.L."/>
            <person name="Allen A.E."/>
            <person name="Cuvelier M.L."/>
            <person name="Derelle E."/>
            <person name="Everett M.V."/>
            <person name="Foulon E."/>
            <person name="Grimwood J."/>
            <person name="Gundlach H."/>
            <person name="Henrissat B."/>
            <person name="Napoli C."/>
            <person name="McDonald S.M."/>
            <person name="Parker M.S."/>
            <person name="Rombauts S."/>
            <person name="Salamov A."/>
            <person name="Von Dassow P."/>
            <person name="Badger J.H."/>
            <person name="Coutinho P.M."/>
            <person name="Demir E."/>
            <person name="Dubchak I."/>
            <person name="Gentemann C."/>
            <person name="Eikrem W."/>
            <person name="Gready J.E."/>
            <person name="John U."/>
            <person name="Lanier W."/>
            <person name="Lindquist E.A."/>
            <person name="Lucas S."/>
            <person name="Mayer K.F."/>
            <person name="Moreau H."/>
            <person name="Not F."/>
            <person name="Otillar R."/>
            <person name="Panaud O."/>
            <person name="Pangilinan J."/>
            <person name="Paulsen I."/>
            <person name="Piegu B."/>
            <person name="Poliakov A."/>
            <person name="Robbens S."/>
            <person name="Schmutz J."/>
            <person name="Toulza E."/>
            <person name="Wyss T."/>
            <person name="Zelensky A."/>
            <person name="Zhou K."/>
            <person name="Armbrust E.V."/>
            <person name="Bhattacharya D."/>
            <person name="Goodenough U.W."/>
            <person name="Van de Peer Y."/>
            <person name="Grigoriev I.V."/>
        </authorList>
    </citation>
    <scope>NUCLEOTIDE SEQUENCE [LARGE SCALE GENOMIC DNA]</scope>
    <source>
        <strain evidence="14 15">CCMP1545</strain>
    </source>
</reference>
<dbReference type="RefSeq" id="XP_003061830.1">
    <property type="nucleotide sequence ID" value="XM_003061784.1"/>
</dbReference>
<evidence type="ECO:0000313" key="14">
    <source>
        <dbReference type="EMBL" id="EEH54460.1"/>
    </source>
</evidence>